<dbReference type="Proteomes" id="UP000729402">
    <property type="component" value="Unassembled WGS sequence"/>
</dbReference>
<evidence type="ECO:0000313" key="7">
    <source>
        <dbReference type="EMBL" id="KAG8067464.1"/>
    </source>
</evidence>
<dbReference type="Pfam" id="PF12906">
    <property type="entry name" value="RINGv"/>
    <property type="match status" value="1"/>
</dbReference>
<feature type="compositionally biased region" description="Gly residues" evidence="4">
    <location>
        <begin position="10"/>
        <end position="23"/>
    </location>
</feature>
<evidence type="ECO:0000256" key="2">
    <source>
        <dbReference type="ARBA" id="ARBA00022771"/>
    </source>
</evidence>
<keyword evidence="2" id="KW-0863">Zinc-finger</keyword>
<keyword evidence="3" id="KW-0862">Zinc</keyword>
<reference evidence="7" key="2">
    <citation type="submission" date="2021-02" db="EMBL/GenBank/DDBJ databases">
        <authorList>
            <person name="Kimball J.A."/>
            <person name="Haas M.W."/>
            <person name="Macchietto M."/>
            <person name="Kono T."/>
            <person name="Duquette J."/>
            <person name="Shao M."/>
        </authorList>
    </citation>
    <scope>NUCLEOTIDE SEQUENCE</scope>
    <source>
        <tissue evidence="7">Fresh leaf tissue</tissue>
    </source>
</reference>
<protein>
    <recommendedName>
        <fullName evidence="6">RING-CH-type domain-containing protein</fullName>
    </recommendedName>
</protein>
<evidence type="ECO:0000259" key="6">
    <source>
        <dbReference type="PROSITE" id="PS51292"/>
    </source>
</evidence>
<evidence type="ECO:0000256" key="1">
    <source>
        <dbReference type="ARBA" id="ARBA00022723"/>
    </source>
</evidence>
<organism evidence="7 8">
    <name type="scientific">Zizania palustris</name>
    <name type="common">Northern wild rice</name>
    <dbReference type="NCBI Taxonomy" id="103762"/>
    <lineage>
        <taxon>Eukaryota</taxon>
        <taxon>Viridiplantae</taxon>
        <taxon>Streptophyta</taxon>
        <taxon>Embryophyta</taxon>
        <taxon>Tracheophyta</taxon>
        <taxon>Spermatophyta</taxon>
        <taxon>Magnoliopsida</taxon>
        <taxon>Liliopsida</taxon>
        <taxon>Poales</taxon>
        <taxon>Poaceae</taxon>
        <taxon>BOP clade</taxon>
        <taxon>Oryzoideae</taxon>
        <taxon>Oryzeae</taxon>
        <taxon>Zizaniinae</taxon>
        <taxon>Zizania</taxon>
    </lineage>
</organism>
<keyword evidence="5" id="KW-1133">Transmembrane helix</keyword>
<proteinExistence type="predicted"/>
<dbReference type="PANTHER" id="PTHR46214">
    <property type="entry name" value="ZINC FINGER, RING-CH-TYPE"/>
    <property type="match status" value="1"/>
</dbReference>
<dbReference type="InterPro" id="IPR011016">
    <property type="entry name" value="Znf_RING-CH"/>
</dbReference>
<reference evidence="7" key="1">
    <citation type="journal article" date="2021" name="bioRxiv">
        <title>Whole Genome Assembly and Annotation of Northern Wild Rice, Zizania palustris L., Supports a Whole Genome Duplication in the Zizania Genus.</title>
        <authorList>
            <person name="Haas M."/>
            <person name="Kono T."/>
            <person name="Macchietto M."/>
            <person name="Millas R."/>
            <person name="McGilp L."/>
            <person name="Shao M."/>
            <person name="Duquette J."/>
            <person name="Hirsch C.N."/>
            <person name="Kimball J."/>
        </authorList>
    </citation>
    <scope>NUCLEOTIDE SEQUENCE</scope>
    <source>
        <tissue evidence="7">Fresh leaf tissue</tissue>
    </source>
</reference>
<feature type="region of interest" description="Disordered" evidence="4">
    <location>
        <begin position="8"/>
        <end position="32"/>
    </location>
</feature>
<keyword evidence="8" id="KW-1185">Reference proteome</keyword>
<keyword evidence="5" id="KW-0812">Transmembrane</keyword>
<dbReference type="EMBL" id="JAAALK010000284">
    <property type="protein sequence ID" value="KAG8067464.1"/>
    <property type="molecule type" value="Genomic_DNA"/>
</dbReference>
<comment type="caution">
    <text evidence="7">The sequence shown here is derived from an EMBL/GenBank/DDBJ whole genome shotgun (WGS) entry which is preliminary data.</text>
</comment>
<dbReference type="GO" id="GO:0008270">
    <property type="term" value="F:zinc ion binding"/>
    <property type="evidence" value="ECO:0007669"/>
    <property type="project" value="UniProtKB-KW"/>
</dbReference>
<accession>A0A8J5T3N7</accession>
<evidence type="ECO:0000313" key="8">
    <source>
        <dbReference type="Proteomes" id="UP000729402"/>
    </source>
</evidence>
<dbReference type="SMART" id="SM00744">
    <property type="entry name" value="RINGv"/>
    <property type="match status" value="1"/>
</dbReference>
<gene>
    <name evidence="7" type="ORF">GUJ93_ZPchr0005g16314</name>
</gene>
<dbReference type="PANTHER" id="PTHR46214:SF11">
    <property type="entry name" value="OS05G0207400 PROTEIN"/>
    <property type="match status" value="1"/>
</dbReference>
<dbReference type="OrthoDB" id="1734943at2759"/>
<dbReference type="PROSITE" id="PS51292">
    <property type="entry name" value="ZF_RING_CH"/>
    <property type="match status" value="1"/>
</dbReference>
<keyword evidence="1" id="KW-0479">Metal-binding</keyword>
<name>A0A8J5T3N7_ZIZPA</name>
<evidence type="ECO:0000256" key="5">
    <source>
        <dbReference type="SAM" id="Phobius"/>
    </source>
</evidence>
<sequence>MGMVIAAGDAGAGRASGVGGGGEPSEREEREEGAGVLVVDLAHVVVDVESDGAPAEEGEDARSLGCRICHLGGDGELPAESGSGRLVRLGCGCRGELAAAHRRCAEAWFSVRGSRRCEICGENAVNIPGWGGGGKEFMQRWHETAAGTDGEDSSKPCSGFCRSQTFCNLLVACLVIVFVLPWFFRSHLI</sequence>
<evidence type="ECO:0000256" key="3">
    <source>
        <dbReference type="ARBA" id="ARBA00022833"/>
    </source>
</evidence>
<keyword evidence="5" id="KW-0472">Membrane</keyword>
<feature type="domain" description="RING-CH-type" evidence="6">
    <location>
        <begin position="58"/>
        <end position="127"/>
    </location>
</feature>
<feature type="transmembrane region" description="Helical" evidence="5">
    <location>
        <begin position="165"/>
        <end position="184"/>
    </location>
</feature>
<dbReference type="AlphaFoldDB" id="A0A8J5T3N7"/>
<evidence type="ECO:0000256" key="4">
    <source>
        <dbReference type="SAM" id="MobiDB-lite"/>
    </source>
</evidence>